<evidence type="ECO:0000256" key="1">
    <source>
        <dbReference type="SAM" id="MobiDB-lite"/>
    </source>
</evidence>
<proteinExistence type="predicted"/>
<dbReference type="EMBL" id="JBFPJR010000010">
    <property type="protein sequence ID" value="MEX0427498.1"/>
    <property type="molecule type" value="Genomic_DNA"/>
</dbReference>
<name>A0ABV3SXB7_9ACTN</name>
<feature type="compositionally biased region" description="Pro residues" evidence="1">
    <location>
        <begin position="1"/>
        <end position="30"/>
    </location>
</feature>
<feature type="region of interest" description="Disordered" evidence="1">
    <location>
        <begin position="1"/>
        <end position="40"/>
    </location>
</feature>
<protein>
    <recommendedName>
        <fullName evidence="5">DUF3352 domain-containing protein</fullName>
    </recommendedName>
</protein>
<sequence length="580" mass="58320">MSDQQPPPGPPGPPPYGPPPSQPPYGPPPSQMLAGVPPQPRNTRKILIGAGAVVAAAALVGGGAFAAASLLGGDDDEGPAVAEALPSTTFAFASVDLSKAGGAISLVKKFPGLSEDAGADDLGSGDDMAQKLIGEVLGDAGDLCGGLTWEKDFAPWLGHSAAIAGVDVGGSPAPVGLIQSTDDAKAKTELSKLSDCAEGHLAGTVRDGWVVVSTSQATVTQVVDATGKGSLADEKSYRDQMGSIGDQGALTMYAGPKTGDLLSKALESYGDMLGGVSGSGSDFGWFAYGDGDGAYSGDDDSGPAALLEQACPGLGDPSGLMQSYQSALAGFGGAAATLRFEDGGVELEAAADLGKAGGAGDKAGALVGSLPSDTAAALGVSMGDGWFDQVLTNLGQVCGGSFDAKTVEDRLSQLTGLTFPDDIETLVGDGFALAVGDGIDFDAPTPAGQPIGAKITGDASGIDDVIAKIRAAINRSGENDEGMLETDTSGDTVAVGPDAGYRTRLLEDGKLFGDTTFKDVVPEIDKASMVAYVDFDAFDGMVEKDGSSDDLANFKPLKALGLSTWYDGTVSHTFLRLSTD</sequence>
<dbReference type="Proteomes" id="UP001556631">
    <property type="component" value="Unassembled WGS sequence"/>
</dbReference>
<keyword evidence="2" id="KW-0812">Transmembrane</keyword>
<evidence type="ECO:0000313" key="4">
    <source>
        <dbReference type="Proteomes" id="UP001556631"/>
    </source>
</evidence>
<accession>A0ABV3SXB7</accession>
<reference evidence="3 4" key="1">
    <citation type="submission" date="2024-07" db="EMBL/GenBank/DDBJ databases">
        <authorList>
            <person name="Lee S."/>
            <person name="Kang M."/>
        </authorList>
    </citation>
    <scope>NUCLEOTIDE SEQUENCE [LARGE SCALE GENOMIC DNA]</scope>
    <source>
        <strain evidence="3 4">DS6</strain>
    </source>
</reference>
<evidence type="ECO:0000256" key="2">
    <source>
        <dbReference type="SAM" id="Phobius"/>
    </source>
</evidence>
<feature type="transmembrane region" description="Helical" evidence="2">
    <location>
        <begin position="46"/>
        <end position="71"/>
    </location>
</feature>
<evidence type="ECO:0008006" key="5">
    <source>
        <dbReference type="Google" id="ProtNLM"/>
    </source>
</evidence>
<dbReference type="RefSeq" id="WP_367992936.1">
    <property type="nucleotide sequence ID" value="NZ_JBFPJR010000010.1"/>
</dbReference>
<keyword evidence="2" id="KW-0472">Membrane</keyword>
<keyword evidence="4" id="KW-1185">Reference proteome</keyword>
<organism evidence="3 4">
    <name type="scientific">Nocardioides eburneus</name>
    <dbReference type="NCBI Taxonomy" id="3231482"/>
    <lineage>
        <taxon>Bacteria</taxon>
        <taxon>Bacillati</taxon>
        <taxon>Actinomycetota</taxon>
        <taxon>Actinomycetes</taxon>
        <taxon>Propionibacteriales</taxon>
        <taxon>Nocardioidaceae</taxon>
        <taxon>Nocardioides</taxon>
    </lineage>
</organism>
<gene>
    <name evidence="3" type="ORF">AB3X52_07705</name>
</gene>
<comment type="caution">
    <text evidence="3">The sequence shown here is derived from an EMBL/GenBank/DDBJ whole genome shotgun (WGS) entry which is preliminary data.</text>
</comment>
<evidence type="ECO:0000313" key="3">
    <source>
        <dbReference type="EMBL" id="MEX0427498.1"/>
    </source>
</evidence>
<keyword evidence="2" id="KW-1133">Transmembrane helix</keyword>